<sequence length="489" mass="53413">MANSPAFRVLSTLDESASHAFIEPRKKIYDSQDVSAFLTSKAYTDIMTWILQLNRSMFPLKQADNTTQAWTLNSDAIQYSAPIRQLQQLLSKLQDIIQEVPPDTGPRRFGNISFRRWCEVVESRASDLLRECLPAELLQRRVSDEGATAETELKAYFLGSWGSGQRLDYGTGHEMNFLAFLGGIWKLQGFPKTEPGAEERAIVVGVIQPYLELVRLLIKTYTLEPAGSHGVWGLDDHSFIPYIFGSAQFSPAITETDLTPEEGSLPNVPEPSTIIQRNIVDKERLTNLYFSAIGFIYDVKRGPFWEHSPMLFDISGIQAGWGKINKGMIKMYNAEVLSKFPVVQHFPFGCLFSWDHDPNAVPPSTTAHSTSGPQSRPVAPDGGAPDVAAARPMPGAGTQAPWAKHGAGTQAVPPMGSTAAPWAGARREAVPTSRPGAPGAPGALPILPDTSRMPPGPMSPTRAPWSTQTRPPPSQDGNADVPTKAPWAK</sequence>
<comment type="similarity">
    <text evidence="4 10">Belongs to the PTPA-type PPIase family.</text>
</comment>
<protein>
    <recommendedName>
        <fullName evidence="10">Serine/threonine-protein phosphatase 2A activator</fullName>
        <ecNumber evidence="10">5.2.1.8</ecNumber>
    </recommendedName>
    <alternativeName>
        <fullName evidence="10">Phosphotyrosyl phosphatase activator</fullName>
    </alternativeName>
</protein>
<dbReference type="FunFam" id="1.20.120.1150:FF:000003">
    <property type="entry name" value="Serine/threonine-protein phosphatase 2A activator"/>
    <property type="match status" value="1"/>
</dbReference>
<evidence type="ECO:0000256" key="1">
    <source>
        <dbReference type="ARBA" id="ARBA00000971"/>
    </source>
</evidence>
<feature type="region of interest" description="Disordered" evidence="11">
    <location>
        <begin position="362"/>
        <end position="489"/>
    </location>
</feature>
<dbReference type="InterPro" id="IPR037218">
    <property type="entry name" value="PTPA_sf"/>
</dbReference>
<evidence type="ECO:0000256" key="10">
    <source>
        <dbReference type="RuleBase" id="RU361210"/>
    </source>
</evidence>
<keyword evidence="5 10" id="KW-0963">Cytoplasm</keyword>
<dbReference type="Proteomes" id="UP001149079">
    <property type="component" value="Unassembled WGS sequence"/>
</dbReference>
<comment type="function">
    <text evidence="9">PPIases accelerate the folding of proteins. It catalyzes the cis-trans isomerization of proline imidic peptide bonds in oligopeptides. Acts as a regulatory subunit for PP2A-like phosphatases modulating their activity or substrate specificity, probably by inducing a conformational change in the catalytic subunit, a direct target of the PPIase. Can reactivate inactive phosphatase PP2A-phosphatase methylesterase complexes (PP2Ai) in presence of ATP and Mg(2+) by dissociating the inactive form from the complex.</text>
</comment>
<evidence type="ECO:0000256" key="11">
    <source>
        <dbReference type="SAM" id="MobiDB-lite"/>
    </source>
</evidence>
<evidence type="ECO:0000256" key="2">
    <source>
        <dbReference type="ARBA" id="ARBA00004123"/>
    </source>
</evidence>
<feature type="compositionally biased region" description="Polar residues" evidence="11">
    <location>
        <begin position="362"/>
        <end position="374"/>
    </location>
</feature>
<organism evidence="12 13">
    <name type="scientific">Penicillium bovifimosum</name>
    <dbReference type="NCBI Taxonomy" id="126998"/>
    <lineage>
        <taxon>Eukaryota</taxon>
        <taxon>Fungi</taxon>
        <taxon>Dikarya</taxon>
        <taxon>Ascomycota</taxon>
        <taxon>Pezizomycotina</taxon>
        <taxon>Eurotiomycetes</taxon>
        <taxon>Eurotiomycetidae</taxon>
        <taxon>Eurotiales</taxon>
        <taxon>Aspergillaceae</taxon>
        <taxon>Penicillium</taxon>
    </lineage>
</organism>
<dbReference type="PANTHER" id="PTHR10012:SF3">
    <property type="entry name" value="SERINE_THREONINE-PROTEIN PHOSPHATASE 2A ACTIVATOR 1"/>
    <property type="match status" value="1"/>
</dbReference>
<reference evidence="12" key="2">
    <citation type="journal article" date="2023" name="IMA Fungus">
        <title>Comparative genomic study of the Penicillium genus elucidates a diverse pangenome and 15 lateral gene transfer events.</title>
        <authorList>
            <person name="Petersen C."/>
            <person name="Sorensen T."/>
            <person name="Nielsen M.R."/>
            <person name="Sondergaard T.E."/>
            <person name="Sorensen J.L."/>
            <person name="Fitzpatrick D.A."/>
            <person name="Frisvad J.C."/>
            <person name="Nielsen K.L."/>
        </authorList>
    </citation>
    <scope>NUCLEOTIDE SEQUENCE</scope>
    <source>
        <strain evidence="12">IBT 22155</strain>
    </source>
</reference>
<keyword evidence="8" id="KW-0539">Nucleus</keyword>
<dbReference type="OrthoDB" id="16120at2759"/>
<keyword evidence="7 10" id="KW-0413">Isomerase</keyword>
<dbReference type="PANTHER" id="PTHR10012">
    <property type="entry name" value="SERINE/THREONINE-PROTEIN PHOSPHATASE 2A REGULATORY SUBUNIT B"/>
    <property type="match status" value="1"/>
</dbReference>
<evidence type="ECO:0000256" key="9">
    <source>
        <dbReference type="ARBA" id="ARBA00025287"/>
    </source>
</evidence>
<dbReference type="GeneID" id="81405681"/>
<reference evidence="12" key="1">
    <citation type="submission" date="2022-11" db="EMBL/GenBank/DDBJ databases">
        <authorList>
            <person name="Petersen C."/>
        </authorList>
    </citation>
    <scope>NUCLEOTIDE SEQUENCE</scope>
    <source>
        <strain evidence="12">IBT 22155</strain>
    </source>
</reference>
<keyword evidence="6 10" id="KW-0697">Rotamase</keyword>
<dbReference type="GO" id="GO:0000159">
    <property type="term" value="C:protein phosphatase type 2A complex"/>
    <property type="evidence" value="ECO:0007669"/>
    <property type="project" value="TreeGrafter"/>
</dbReference>
<dbReference type="AlphaFoldDB" id="A0A9W9GTS3"/>
<evidence type="ECO:0000256" key="7">
    <source>
        <dbReference type="ARBA" id="ARBA00023235"/>
    </source>
</evidence>
<accession>A0A9W9GTS3</accession>
<comment type="catalytic activity">
    <reaction evidence="1 10">
        <text>[protein]-peptidylproline (omega=180) = [protein]-peptidylproline (omega=0)</text>
        <dbReference type="Rhea" id="RHEA:16237"/>
        <dbReference type="Rhea" id="RHEA-COMP:10747"/>
        <dbReference type="Rhea" id="RHEA-COMP:10748"/>
        <dbReference type="ChEBI" id="CHEBI:83833"/>
        <dbReference type="ChEBI" id="CHEBI:83834"/>
        <dbReference type="EC" id="5.2.1.8"/>
    </reaction>
</comment>
<proteinExistence type="inferred from homology"/>
<dbReference type="GO" id="GO:0008160">
    <property type="term" value="F:protein tyrosine phosphatase activator activity"/>
    <property type="evidence" value="ECO:0007669"/>
    <property type="project" value="TreeGrafter"/>
</dbReference>
<dbReference type="SUPFAM" id="SSF140984">
    <property type="entry name" value="PTPA-like"/>
    <property type="match status" value="1"/>
</dbReference>
<dbReference type="GO" id="GO:0007052">
    <property type="term" value="P:mitotic spindle organization"/>
    <property type="evidence" value="ECO:0007669"/>
    <property type="project" value="TreeGrafter"/>
</dbReference>
<dbReference type="CDD" id="cd04087">
    <property type="entry name" value="PTPA"/>
    <property type="match status" value="1"/>
</dbReference>
<dbReference type="RefSeq" id="XP_056520107.1">
    <property type="nucleotide sequence ID" value="XM_056666511.1"/>
</dbReference>
<dbReference type="GO" id="GO:0005737">
    <property type="term" value="C:cytoplasm"/>
    <property type="evidence" value="ECO:0007669"/>
    <property type="project" value="UniProtKB-SubCell"/>
</dbReference>
<name>A0A9W9GTS3_9EURO</name>
<comment type="subcellular location">
    <subcellularLocation>
        <location evidence="3 10">Cytoplasm</location>
    </subcellularLocation>
    <subcellularLocation>
        <location evidence="2">Nucleus</location>
    </subcellularLocation>
</comment>
<dbReference type="GO" id="GO:0005634">
    <property type="term" value="C:nucleus"/>
    <property type="evidence" value="ECO:0007669"/>
    <property type="project" value="UniProtKB-SubCell"/>
</dbReference>
<gene>
    <name evidence="12" type="ORF">N7515_005767</name>
</gene>
<evidence type="ECO:0000256" key="4">
    <source>
        <dbReference type="ARBA" id="ARBA00011019"/>
    </source>
</evidence>
<keyword evidence="13" id="KW-1185">Reference proteome</keyword>
<feature type="compositionally biased region" description="Low complexity" evidence="11">
    <location>
        <begin position="377"/>
        <end position="390"/>
    </location>
</feature>
<dbReference type="EC" id="5.2.1.8" evidence="10"/>
<evidence type="ECO:0000256" key="3">
    <source>
        <dbReference type="ARBA" id="ARBA00004496"/>
    </source>
</evidence>
<evidence type="ECO:0000256" key="6">
    <source>
        <dbReference type="ARBA" id="ARBA00023110"/>
    </source>
</evidence>
<dbReference type="GO" id="GO:0003755">
    <property type="term" value="F:peptidyl-prolyl cis-trans isomerase activity"/>
    <property type="evidence" value="ECO:0007669"/>
    <property type="project" value="UniProtKB-KW"/>
</dbReference>
<comment type="caution">
    <text evidence="12">The sequence shown here is derived from an EMBL/GenBank/DDBJ whole genome shotgun (WGS) entry which is preliminary data.</text>
</comment>
<dbReference type="Gene3D" id="1.20.120.1150">
    <property type="match status" value="1"/>
</dbReference>
<dbReference type="Pfam" id="PF03095">
    <property type="entry name" value="PTPA"/>
    <property type="match status" value="1"/>
</dbReference>
<evidence type="ECO:0000313" key="13">
    <source>
        <dbReference type="Proteomes" id="UP001149079"/>
    </source>
</evidence>
<dbReference type="InterPro" id="IPR043170">
    <property type="entry name" value="PTPA_C_lid"/>
</dbReference>
<evidence type="ECO:0000256" key="8">
    <source>
        <dbReference type="ARBA" id="ARBA00023242"/>
    </source>
</evidence>
<evidence type="ECO:0000313" key="12">
    <source>
        <dbReference type="EMBL" id="KAJ5129728.1"/>
    </source>
</evidence>
<dbReference type="InterPro" id="IPR004327">
    <property type="entry name" value="Phstyr_phstse_ac"/>
</dbReference>
<dbReference type="EMBL" id="JAPQKL010000005">
    <property type="protein sequence ID" value="KAJ5129728.1"/>
    <property type="molecule type" value="Genomic_DNA"/>
</dbReference>
<evidence type="ECO:0000256" key="5">
    <source>
        <dbReference type="ARBA" id="ARBA00022490"/>
    </source>
</evidence>